<feature type="domain" description="HTH lysR-type" evidence="5">
    <location>
        <begin position="1"/>
        <end position="58"/>
    </location>
</feature>
<protein>
    <submittedName>
        <fullName evidence="6">LysR family transcriptional regulator</fullName>
    </submittedName>
</protein>
<dbReference type="PANTHER" id="PTHR30346:SF28">
    <property type="entry name" value="HTH-TYPE TRANSCRIPTIONAL REGULATOR CYNR"/>
    <property type="match status" value="1"/>
</dbReference>
<dbReference type="InterPro" id="IPR005119">
    <property type="entry name" value="LysR_subst-bd"/>
</dbReference>
<dbReference type="InterPro" id="IPR036390">
    <property type="entry name" value="WH_DNA-bd_sf"/>
</dbReference>
<evidence type="ECO:0000259" key="5">
    <source>
        <dbReference type="PROSITE" id="PS50931"/>
    </source>
</evidence>
<comment type="similarity">
    <text evidence="1">Belongs to the LysR transcriptional regulatory family.</text>
</comment>
<reference evidence="6 7" key="1">
    <citation type="journal article" date="2020" name="Cell Host Microbe">
        <title>Functional and Genomic Variation between Human-Derived Isolates of Lachnospiraceae Reveals Inter- and Intra-Species Diversity.</title>
        <authorList>
            <person name="Sorbara M.T."/>
            <person name="Littmann E.R."/>
            <person name="Fontana E."/>
            <person name="Moody T.U."/>
            <person name="Kohout C.E."/>
            <person name="Gjonbalaj M."/>
            <person name="Eaton V."/>
            <person name="Seok R."/>
            <person name="Leiner I.M."/>
            <person name="Pamer E.G."/>
        </authorList>
    </citation>
    <scope>NUCLEOTIDE SEQUENCE [LARGE SCALE GENOMIC DNA]</scope>
    <source>
        <strain evidence="6 7">MSK.15.26</strain>
    </source>
</reference>
<accession>A0ABX2I656</accession>
<dbReference type="Gene3D" id="1.10.10.10">
    <property type="entry name" value="Winged helix-like DNA-binding domain superfamily/Winged helix DNA-binding domain"/>
    <property type="match status" value="1"/>
</dbReference>
<evidence type="ECO:0000313" key="6">
    <source>
        <dbReference type="EMBL" id="NSJ84741.1"/>
    </source>
</evidence>
<keyword evidence="4" id="KW-0804">Transcription</keyword>
<dbReference type="SUPFAM" id="SSF53850">
    <property type="entry name" value="Periplasmic binding protein-like II"/>
    <property type="match status" value="1"/>
</dbReference>
<dbReference type="SUPFAM" id="SSF46785">
    <property type="entry name" value="Winged helix' DNA-binding domain"/>
    <property type="match status" value="1"/>
</dbReference>
<dbReference type="EMBL" id="JAAITA010000001">
    <property type="protein sequence ID" value="NSJ84741.1"/>
    <property type="molecule type" value="Genomic_DNA"/>
</dbReference>
<evidence type="ECO:0000256" key="4">
    <source>
        <dbReference type="ARBA" id="ARBA00023163"/>
    </source>
</evidence>
<proteinExistence type="inferred from homology"/>
<dbReference type="InterPro" id="IPR000847">
    <property type="entry name" value="LysR_HTH_N"/>
</dbReference>
<evidence type="ECO:0000256" key="3">
    <source>
        <dbReference type="ARBA" id="ARBA00023125"/>
    </source>
</evidence>
<organism evidence="6 7">
    <name type="scientific">Blautia hansenii</name>
    <name type="common">Ruminococcus hansenii</name>
    <dbReference type="NCBI Taxonomy" id="1322"/>
    <lineage>
        <taxon>Bacteria</taxon>
        <taxon>Bacillati</taxon>
        <taxon>Bacillota</taxon>
        <taxon>Clostridia</taxon>
        <taxon>Lachnospirales</taxon>
        <taxon>Lachnospiraceae</taxon>
        <taxon>Blautia</taxon>
    </lineage>
</organism>
<dbReference type="Proteomes" id="UP000822142">
    <property type="component" value="Unassembled WGS sequence"/>
</dbReference>
<name>A0ABX2I656_BLAHA</name>
<keyword evidence="3" id="KW-0238">DNA-binding</keyword>
<dbReference type="CDD" id="cd05466">
    <property type="entry name" value="PBP2_LTTR_substrate"/>
    <property type="match status" value="1"/>
</dbReference>
<keyword evidence="7" id="KW-1185">Reference proteome</keyword>
<evidence type="ECO:0000256" key="1">
    <source>
        <dbReference type="ARBA" id="ARBA00009437"/>
    </source>
</evidence>
<dbReference type="PANTHER" id="PTHR30346">
    <property type="entry name" value="TRANSCRIPTIONAL DUAL REGULATOR HCAR-RELATED"/>
    <property type="match status" value="1"/>
</dbReference>
<dbReference type="InterPro" id="IPR036388">
    <property type="entry name" value="WH-like_DNA-bd_sf"/>
</dbReference>
<dbReference type="Pfam" id="PF00126">
    <property type="entry name" value="HTH_1"/>
    <property type="match status" value="1"/>
</dbReference>
<dbReference type="PRINTS" id="PR00039">
    <property type="entry name" value="HTHLYSR"/>
</dbReference>
<evidence type="ECO:0000313" key="7">
    <source>
        <dbReference type="Proteomes" id="UP000822142"/>
    </source>
</evidence>
<gene>
    <name evidence="6" type="ORF">G5A70_00775</name>
</gene>
<dbReference type="Pfam" id="PF03466">
    <property type="entry name" value="LysR_substrate"/>
    <property type="match status" value="1"/>
</dbReference>
<dbReference type="RefSeq" id="WP_173747220.1">
    <property type="nucleotide sequence ID" value="NZ_JAAITA010000001.1"/>
</dbReference>
<dbReference type="PROSITE" id="PS50931">
    <property type="entry name" value="HTH_LYSR"/>
    <property type="match status" value="1"/>
</dbReference>
<sequence length="297" mass="33652">MTLEQLRYFQAAARLQHMGKAALQENISQPSLSIAIKKLETEFGVPLFKPNGRGVELTSQGKAFLPYADSILLQAQQAKKQMNACADSFNGEIRVAYTASMAYGYIPRLFKNFLSQAGKAYVIYSDEMPSDDIAAGLKSGRFDLGICSKIKPEPELVQIPLLYQPLVVLLPDTKAFAQCSLDRLEDLCAYPFVSYRKDYPMYRQISALFQREGLTPAITHFAYSEDAIARLVEQELGISIVAQTESLSQYRVRTIRPNWLKEGRHIYLTFHRLRVQGEGVKKMKDFLKIFTEQFPTP</sequence>
<keyword evidence="2" id="KW-0805">Transcription regulation</keyword>
<dbReference type="Gene3D" id="3.40.190.290">
    <property type="match status" value="1"/>
</dbReference>
<comment type="caution">
    <text evidence="6">The sequence shown here is derived from an EMBL/GenBank/DDBJ whole genome shotgun (WGS) entry which is preliminary data.</text>
</comment>
<evidence type="ECO:0000256" key="2">
    <source>
        <dbReference type="ARBA" id="ARBA00023015"/>
    </source>
</evidence>